<dbReference type="GO" id="GO:0005737">
    <property type="term" value="C:cytoplasm"/>
    <property type="evidence" value="ECO:0007669"/>
    <property type="project" value="UniProtKB-SubCell"/>
</dbReference>
<dbReference type="RefSeq" id="WP_087037094.1">
    <property type="nucleotide sequence ID" value="NZ_CP021377.1"/>
</dbReference>
<gene>
    <name evidence="5" type="primary">rimI</name>
    <name evidence="7" type="ORF">CBP31_10540</name>
</gene>
<feature type="active site" description="Proton acceptor" evidence="5">
    <location>
        <position position="113"/>
    </location>
</feature>
<dbReference type="InterPro" id="IPR050680">
    <property type="entry name" value="YpeA/RimI_acetyltransf"/>
</dbReference>
<dbReference type="InterPro" id="IPR000182">
    <property type="entry name" value="GNAT_dom"/>
</dbReference>
<evidence type="ECO:0000256" key="4">
    <source>
        <dbReference type="ARBA" id="ARBA00023315"/>
    </source>
</evidence>
<dbReference type="SUPFAM" id="SSF55729">
    <property type="entry name" value="Acyl-CoA N-acyltransferases (Nat)"/>
    <property type="match status" value="1"/>
</dbReference>
<organism evidence="7 8">
    <name type="scientific">Oceanisphaera profunda</name>
    <dbReference type="NCBI Taxonomy" id="1416627"/>
    <lineage>
        <taxon>Bacteria</taxon>
        <taxon>Pseudomonadati</taxon>
        <taxon>Pseudomonadota</taxon>
        <taxon>Gammaproteobacteria</taxon>
        <taxon>Aeromonadales</taxon>
        <taxon>Aeromonadaceae</taxon>
        <taxon>Oceanisphaera</taxon>
    </lineage>
</organism>
<dbReference type="OrthoDB" id="9796919at2"/>
<feature type="binding site" evidence="5">
    <location>
        <position position="118"/>
    </location>
    <ligand>
        <name>acetyl-CoA</name>
        <dbReference type="ChEBI" id="CHEBI:57288"/>
    </ligand>
</feature>
<comment type="similarity">
    <text evidence="1 5">Belongs to the acetyltransferase family. RimI subfamily.</text>
</comment>
<evidence type="ECO:0000256" key="5">
    <source>
        <dbReference type="HAMAP-Rule" id="MF_02210"/>
    </source>
</evidence>
<keyword evidence="8" id="KW-1185">Reference proteome</keyword>
<evidence type="ECO:0000256" key="1">
    <source>
        <dbReference type="ARBA" id="ARBA00005395"/>
    </source>
</evidence>
<evidence type="ECO:0000313" key="7">
    <source>
        <dbReference type="EMBL" id="ART83008.1"/>
    </source>
</evidence>
<comment type="function">
    <text evidence="5">Acetylates the N-terminal alanine of ribosomal protein bS18.</text>
</comment>
<dbReference type="Gene3D" id="3.40.630.30">
    <property type="match status" value="1"/>
</dbReference>
<protein>
    <recommendedName>
        <fullName evidence="5">[Ribosomal protein bS18]-alanine N-acetyltransferase</fullName>
        <ecNumber evidence="5">2.3.1.266</ecNumber>
    </recommendedName>
</protein>
<dbReference type="GO" id="GO:0008999">
    <property type="term" value="F:protein-N-terminal-alanine acetyltransferase activity"/>
    <property type="evidence" value="ECO:0007669"/>
    <property type="project" value="UniProtKB-UniRule"/>
</dbReference>
<dbReference type="PROSITE" id="PS51186">
    <property type="entry name" value="GNAT"/>
    <property type="match status" value="1"/>
</dbReference>
<dbReference type="KEGG" id="opf:CBP31_10540"/>
<dbReference type="Proteomes" id="UP000243937">
    <property type="component" value="Chromosome"/>
</dbReference>
<feature type="active site" description="Proton donor" evidence="5">
    <location>
        <position position="125"/>
    </location>
</feature>
<dbReference type="CDD" id="cd04301">
    <property type="entry name" value="NAT_SF"/>
    <property type="match status" value="1"/>
</dbReference>
<dbReference type="Pfam" id="PF00583">
    <property type="entry name" value="Acetyltransf_1"/>
    <property type="match status" value="1"/>
</dbReference>
<comment type="caution">
    <text evidence="5">Lacks conserved residue(s) required for the propagation of feature annotation.</text>
</comment>
<dbReference type="InterPro" id="IPR016181">
    <property type="entry name" value="Acyl_CoA_acyltransferase"/>
</dbReference>
<comment type="subcellular location">
    <subcellularLocation>
        <location evidence="5">Cytoplasm</location>
    </subcellularLocation>
</comment>
<feature type="domain" description="N-acetyltransferase" evidence="6">
    <location>
        <begin position="3"/>
        <end position="157"/>
    </location>
</feature>
<dbReference type="PANTHER" id="PTHR43420:SF51">
    <property type="entry name" value="PEPTIDYL-LYSINE N-ACETYLTRANSFERASE YIAC"/>
    <property type="match status" value="1"/>
</dbReference>
<dbReference type="NCBIfam" id="TIGR01575">
    <property type="entry name" value="rimI"/>
    <property type="match status" value="1"/>
</dbReference>
<dbReference type="InterPro" id="IPR006464">
    <property type="entry name" value="AcTrfase_RimI/Ard1"/>
</dbReference>
<reference evidence="7 8" key="1">
    <citation type="journal article" date="2014" name="Int. J. Syst. Evol. Microbiol.">
        <title>Oceanisphaera profunda sp. nov., a marine bacterium isolated from deep-sea sediment, and emended description of the genus Oceanisphaera.</title>
        <authorList>
            <person name="Xu Z."/>
            <person name="Zhang X.Y."/>
            <person name="Su H.N."/>
            <person name="Yu Z.C."/>
            <person name="Liu C."/>
            <person name="Li H."/>
            <person name="Chen X.L."/>
            <person name="Song X.Y."/>
            <person name="Xie B.B."/>
            <person name="Qin Q.L."/>
            <person name="Zhou B.C."/>
            <person name="Shi M."/>
            <person name="Huang Y."/>
            <person name="Zhang Y.Z."/>
        </authorList>
    </citation>
    <scope>NUCLEOTIDE SEQUENCE [LARGE SCALE GENOMIC DNA]</scope>
    <source>
        <strain evidence="7 8">SM1222</strain>
    </source>
</reference>
<evidence type="ECO:0000256" key="2">
    <source>
        <dbReference type="ARBA" id="ARBA00022490"/>
    </source>
</evidence>
<keyword evidence="4 5" id="KW-0012">Acyltransferase</keyword>
<dbReference type="InterPro" id="IPR043690">
    <property type="entry name" value="RimI"/>
</dbReference>
<dbReference type="AlphaFoldDB" id="A0A1Y0D637"/>
<accession>A0A1Y0D637</accession>
<dbReference type="HAMAP" id="MF_02210">
    <property type="entry name" value="RimI"/>
    <property type="match status" value="1"/>
</dbReference>
<name>A0A1Y0D637_9GAMM</name>
<keyword evidence="3 5" id="KW-0808">Transferase</keyword>
<proteinExistence type="inferred from homology"/>
<sequence length="158" mass="17578">MSLLFRALTPEDLDAMQHLEQSAHSHPWTRQTLASSFGQRYFTGSLWTADPAAGSEVESTLVGYFIADGVLDESTLMNICVAPAAQGQGLGRQLLDLYLAACAERGITQHWLEVRASNLKAQALYLSADYQEYSQRPDYYPTATGWEDAVLMAFKMYD</sequence>
<keyword evidence="2 5" id="KW-0963">Cytoplasm</keyword>
<dbReference type="EMBL" id="CP021377">
    <property type="protein sequence ID" value="ART83008.1"/>
    <property type="molecule type" value="Genomic_DNA"/>
</dbReference>
<evidence type="ECO:0000256" key="3">
    <source>
        <dbReference type="ARBA" id="ARBA00022679"/>
    </source>
</evidence>
<dbReference type="PANTHER" id="PTHR43420">
    <property type="entry name" value="ACETYLTRANSFERASE"/>
    <property type="match status" value="1"/>
</dbReference>
<dbReference type="EC" id="2.3.1.266" evidence="5"/>
<evidence type="ECO:0000259" key="6">
    <source>
        <dbReference type="PROSITE" id="PS51186"/>
    </source>
</evidence>
<comment type="catalytic activity">
    <reaction evidence="5">
        <text>N-terminal L-alanyl-[ribosomal protein bS18] + acetyl-CoA = N-terminal N(alpha)-acetyl-L-alanyl-[ribosomal protein bS18] + CoA + H(+)</text>
        <dbReference type="Rhea" id="RHEA:43756"/>
        <dbReference type="Rhea" id="RHEA-COMP:10676"/>
        <dbReference type="Rhea" id="RHEA-COMP:10677"/>
        <dbReference type="ChEBI" id="CHEBI:15378"/>
        <dbReference type="ChEBI" id="CHEBI:57287"/>
        <dbReference type="ChEBI" id="CHEBI:57288"/>
        <dbReference type="ChEBI" id="CHEBI:64718"/>
        <dbReference type="ChEBI" id="CHEBI:83683"/>
        <dbReference type="EC" id="2.3.1.266"/>
    </reaction>
</comment>
<evidence type="ECO:0000313" key="8">
    <source>
        <dbReference type="Proteomes" id="UP000243937"/>
    </source>
</evidence>